<gene>
    <name evidence="2" type="ORF">ENN70_00060</name>
    <name evidence="3" type="ORF">ENW66_02240</name>
</gene>
<dbReference type="InterPro" id="IPR045002">
    <property type="entry name" value="Ech1-like"/>
</dbReference>
<protein>
    <submittedName>
        <fullName evidence="2">Enoyl-CoA hydratase/isomerase family protein</fullName>
    </submittedName>
</protein>
<dbReference type="EMBL" id="DTLB01000010">
    <property type="protein sequence ID" value="HFW31762.1"/>
    <property type="molecule type" value="Genomic_DNA"/>
</dbReference>
<dbReference type="Gene3D" id="3.90.226.10">
    <property type="entry name" value="2-enoyl-CoA Hydratase, Chain A, domain 1"/>
    <property type="match status" value="1"/>
</dbReference>
<reference evidence="2" key="1">
    <citation type="journal article" date="2020" name="mSystems">
        <title>Genome- and Community-Level Interaction Insights into Carbon Utilization and Element Cycling Functions of Hydrothermarchaeota in Hydrothermal Sediment.</title>
        <authorList>
            <person name="Zhou Z."/>
            <person name="Liu Y."/>
            <person name="Xu W."/>
            <person name="Pan J."/>
            <person name="Luo Z.H."/>
            <person name="Li M."/>
        </authorList>
    </citation>
    <scope>NUCLEOTIDE SEQUENCE [LARGE SCALE GENOMIC DNA]</scope>
    <source>
        <strain evidence="2">SpSt-12</strain>
        <strain evidence="3">SpSt-87</strain>
    </source>
</reference>
<dbReference type="EMBL" id="DSCQ01000001">
    <property type="protein sequence ID" value="HET20525.1"/>
    <property type="molecule type" value="Genomic_DNA"/>
</dbReference>
<dbReference type="InterPro" id="IPR001753">
    <property type="entry name" value="Enoyl-CoA_hydra/iso"/>
</dbReference>
<comment type="similarity">
    <text evidence="1">Belongs to the enoyl-CoA hydratase/isomerase family.</text>
</comment>
<dbReference type="SUPFAM" id="SSF52096">
    <property type="entry name" value="ClpP/crotonase"/>
    <property type="match status" value="1"/>
</dbReference>
<organism evidence="2">
    <name type="scientific">Archaeoglobus fulgidus</name>
    <dbReference type="NCBI Taxonomy" id="2234"/>
    <lineage>
        <taxon>Archaea</taxon>
        <taxon>Methanobacteriati</taxon>
        <taxon>Methanobacteriota</taxon>
        <taxon>Archaeoglobi</taxon>
        <taxon>Archaeoglobales</taxon>
        <taxon>Archaeoglobaceae</taxon>
        <taxon>Archaeoglobus</taxon>
    </lineage>
</organism>
<name>A0A7C2S5A9_ARCFL</name>
<accession>A0A7C2S5A9</accession>
<dbReference type="GO" id="GO:0016853">
    <property type="term" value="F:isomerase activity"/>
    <property type="evidence" value="ECO:0007669"/>
    <property type="project" value="UniProtKB-KW"/>
</dbReference>
<dbReference type="Pfam" id="PF00378">
    <property type="entry name" value="ECH_1"/>
    <property type="match status" value="1"/>
</dbReference>
<dbReference type="CDD" id="cd06558">
    <property type="entry name" value="crotonase-like"/>
    <property type="match status" value="1"/>
</dbReference>
<comment type="caution">
    <text evidence="2">The sequence shown here is derived from an EMBL/GenBank/DDBJ whole genome shotgun (WGS) entry which is preliminary data.</text>
</comment>
<dbReference type="InterPro" id="IPR029045">
    <property type="entry name" value="ClpP/crotonase-like_dom_sf"/>
</dbReference>
<sequence>MSKVKLEIGEVARIRLNRPEKKNALDLELLTELRDAVKEVADSEARVTVLSGEGDTFCAGLDRNLLFALTQQDIGNLPEAIDFVQDLIYSIRMLKMPVIAAVQRYAIGGGLQLALAADIRIATPGTVFSVREPDYGIIPDMGALSLLPRIVGDGVAREMVFMRKDITAEEGKILGLVNEIYEDLEKGIEEYTKRILSVPPHVFSYAKEVLERSWTESFLENLKSAKEAQIKCVEETVRLLRK</sequence>
<dbReference type="PANTHER" id="PTHR43149:SF1">
    <property type="entry name" value="DELTA(3,5)-DELTA(2,4)-DIENOYL-COA ISOMERASE, MITOCHONDRIAL"/>
    <property type="match status" value="1"/>
</dbReference>
<evidence type="ECO:0000313" key="3">
    <source>
        <dbReference type="EMBL" id="HFW31762.1"/>
    </source>
</evidence>
<dbReference type="AlphaFoldDB" id="A0A7C2S5A9"/>
<proteinExistence type="inferred from homology"/>
<keyword evidence="2" id="KW-0413">Isomerase</keyword>
<evidence type="ECO:0000256" key="1">
    <source>
        <dbReference type="ARBA" id="ARBA00005254"/>
    </source>
</evidence>
<evidence type="ECO:0000313" key="2">
    <source>
        <dbReference type="EMBL" id="HET20525.1"/>
    </source>
</evidence>
<dbReference type="PANTHER" id="PTHR43149">
    <property type="entry name" value="ENOYL-COA HYDRATASE"/>
    <property type="match status" value="1"/>
</dbReference>